<dbReference type="PANTHER" id="PTHR48182:SF2">
    <property type="entry name" value="PROTEIN SERAC1"/>
    <property type="match status" value="1"/>
</dbReference>
<reference evidence="9" key="1">
    <citation type="journal article" date="2020" name="Phytopathology">
        <title>Genome sequence and comparative analysis of Colletotrichum gloeosporioides isolated from Liriodendron leaves.</title>
        <authorList>
            <person name="Fu F.F."/>
            <person name="Hao Z."/>
            <person name="Wang P."/>
            <person name="Lu Y."/>
            <person name="Xue L.J."/>
            <person name="Wei G."/>
            <person name="Tian Y."/>
            <person name="Baishi H."/>
            <person name="Xu H."/>
            <person name="Shi J."/>
            <person name="Cheng T."/>
            <person name="Wang G."/>
            <person name="Yi Y."/>
            <person name="Chen J."/>
        </authorList>
    </citation>
    <scope>NUCLEOTIDE SEQUENCE</scope>
    <source>
        <strain evidence="9">Lc1</strain>
    </source>
</reference>
<dbReference type="AlphaFoldDB" id="A0A8H4FNL7"/>
<evidence type="ECO:0000256" key="2">
    <source>
        <dbReference type="ARBA" id="ARBA00004240"/>
    </source>
</evidence>
<feature type="coiled-coil region" evidence="7">
    <location>
        <begin position="432"/>
        <end position="459"/>
    </location>
</feature>
<dbReference type="Proteomes" id="UP000613401">
    <property type="component" value="Unassembled WGS sequence"/>
</dbReference>
<dbReference type="GO" id="GO:0016020">
    <property type="term" value="C:membrane"/>
    <property type="evidence" value="ECO:0007669"/>
    <property type="project" value="UniProtKB-SubCell"/>
</dbReference>
<sequence length="538" mass="60768">MANQSSSNTFTAISNPLEPSLDVIALHGMNLKGNSGHAENTWTHENGVNWLRSLLPRRLPFARILAFQYNAKVSSGSSIAGVKAQSINLLNCLKNARKMNETRPMIFIAHSLGGVIVKEALSMAYEEHKTYPMIWMFTYGIFFLAVPHKGSPFAAWGQILRNILYMNEPSNSFLESVTEQSNYNKELSARFEHLIEAYKVYSWIEGLSVGYFGIVSLLLQFFKVKELLLTCCQQIVPEDSAKLGLSPAQEFCRVADRDHRSICKFSGDDDREWIVLSGCLGDAARAAVEFRGYSPIMAVRKAMLASSELENIAQSQVLLSEAIEDGQNVIDRVDYFLSGDEYRKRAEVAASARNDNITLATWFLALMSPLFASEFLAGIVIAAIVALLPSKENALEKGSQGQENEQRIIEVESWAIERLGGHLQNVLRSSSAVRHAIRYQELEEQNERLALELNHAQYLQNRLQQQISLITDDLYERHGSRNMAEYVCVGIEKVRTEAAGKTKQQFYFYAIETIKEEKEKAEGKGWYDWCWNGFPWNQ</sequence>
<keyword evidence="6 8" id="KW-0472">Membrane</keyword>
<evidence type="ECO:0000256" key="7">
    <source>
        <dbReference type="SAM" id="Coils"/>
    </source>
</evidence>
<feature type="transmembrane region" description="Helical" evidence="8">
    <location>
        <begin position="130"/>
        <end position="146"/>
    </location>
</feature>
<feature type="transmembrane region" description="Helical" evidence="8">
    <location>
        <begin position="104"/>
        <end position="124"/>
    </location>
</feature>
<dbReference type="InterPro" id="IPR052374">
    <property type="entry name" value="SERAC1"/>
</dbReference>
<comment type="subcellular location">
    <subcellularLocation>
        <location evidence="2">Endoplasmic reticulum</location>
    </subcellularLocation>
    <subcellularLocation>
        <location evidence="3">Membrane</location>
    </subcellularLocation>
    <subcellularLocation>
        <location evidence="1">Mitochondrion</location>
    </subcellularLocation>
</comment>
<dbReference type="Gene3D" id="3.40.50.1820">
    <property type="entry name" value="alpha/beta hydrolase"/>
    <property type="match status" value="1"/>
</dbReference>
<evidence type="ECO:0000313" key="9">
    <source>
        <dbReference type="EMBL" id="KAF3807499.1"/>
    </source>
</evidence>
<keyword evidence="10" id="KW-1185">Reference proteome</keyword>
<feature type="transmembrane region" description="Helical" evidence="8">
    <location>
        <begin position="200"/>
        <end position="222"/>
    </location>
</feature>
<organism evidence="9 10">
    <name type="scientific">Colletotrichum gloeosporioides</name>
    <name type="common">Anthracnose fungus</name>
    <name type="synonym">Glomerella cingulata</name>
    <dbReference type="NCBI Taxonomy" id="474922"/>
    <lineage>
        <taxon>Eukaryota</taxon>
        <taxon>Fungi</taxon>
        <taxon>Dikarya</taxon>
        <taxon>Ascomycota</taxon>
        <taxon>Pezizomycotina</taxon>
        <taxon>Sordariomycetes</taxon>
        <taxon>Hypocreomycetidae</taxon>
        <taxon>Glomerellales</taxon>
        <taxon>Glomerellaceae</taxon>
        <taxon>Colletotrichum</taxon>
        <taxon>Colletotrichum gloeosporioides species complex</taxon>
    </lineage>
</organism>
<keyword evidence="5" id="KW-0496">Mitochondrion</keyword>
<dbReference type="InterPro" id="IPR029058">
    <property type="entry name" value="AB_hydrolase_fold"/>
</dbReference>
<evidence type="ECO:0000256" key="6">
    <source>
        <dbReference type="ARBA" id="ARBA00023136"/>
    </source>
</evidence>
<gene>
    <name evidence="9" type="ORF">GCG54_00000028</name>
</gene>
<keyword evidence="8" id="KW-0812">Transmembrane</keyword>
<dbReference type="SUPFAM" id="SSF53474">
    <property type="entry name" value="alpha/beta-Hydrolases"/>
    <property type="match status" value="1"/>
</dbReference>
<dbReference type="RefSeq" id="XP_045266658.1">
    <property type="nucleotide sequence ID" value="XM_045400171.1"/>
</dbReference>
<dbReference type="EMBL" id="WVTB01000029">
    <property type="protein sequence ID" value="KAF3807499.1"/>
    <property type="molecule type" value="Genomic_DNA"/>
</dbReference>
<evidence type="ECO:0000256" key="5">
    <source>
        <dbReference type="ARBA" id="ARBA00023128"/>
    </source>
</evidence>
<dbReference type="GO" id="GO:0005739">
    <property type="term" value="C:mitochondrion"/>
    <property type="evidence" value="ECO:0007669"/>
    <property type="project" value="UniProtKB-SubCell"/>
</dbReference>
<dbReference type="GO" id="GO:0005783">
    <property type="term" value="C:endoplasmic reticulum"/>
    <property type="evidence" value="ECO:0007669"/>
    <property type="project" value="UniProtKB-SubCell"/>
</dbReference>
<dbReference type="GeneID" id="69007201"/>
<name>A0A8H4FNL7_COLGL</name>
<proteinExistence type="predicted"/>
<evidence type="ECO:0000256" key="1">
    <source>
        <dbReference type="ARBA" id="ARBA00004173"/>
    </source>
</evidence>
<keyword evidence="7" id="KW-0175">Coiled coil</keyword>
<accession>A0A8H4FNL7</accession>
<evidence type="ECO:0000256" key="8">
    <source>
        <dbReference type="SAM" id="Phobius"/>
    </source>
</evidence>
<keyword evidence="8" id="KW-1133">Transmembrane helix</keyword>
<evidence type="ECO:0000256" key="4">
    <source>
        <dbReference type="ARBA" id="ARBA00022824"/>
    </source>
</evidence>
<comment type="caution">
    <text evidence="9">The sequence shown here is derived from an EMBL/GenBank/DDBJ whole genome shotgun (WGS) entry which is preliminary data.</text>
</comment>
<evidence type="ECO:0000256" key="3">
    <source>
        <dbReference type="ARBA" id="ARBA00004370"/>
    </source>
</evidence>
<keyword evidence="4" id="KW-0256">Endoplasmic reticulum</keyword>
<protein>
    <submittedName>
        <fullName evidence="9">Protein SERAC1</fullName>
    </submittedName>
</protein>
<evidence type="ECO:0000313" key="10">
    <source>
        <dbReference type="Proteomes" id="UP000613401"/>
    </source>
</evidence>
<dbReference type="PANTHER" id="PTHR48182">
    <property type="entry name" value="PROTEIN SERAC1"/>
    <property type="match status" value="1"/>
</dbReference>
<reference evidence="9" key="2">
    <citation type="submission" date="2020-03" db="EMBL/GenBank/DDBJ databases">
        <authorList>
            <person name="Fu F.-F."/>
            <person name="Chen J."/>
        </authorList>
    </citation>
    <scope>NUCLEOTIDE SEQUENCE</scope>
    <source>
        <strain evidence="9">Lc1</strain>
    </source>
</reference>